<name>A0A2T6K5F8_9RHOB</name>
<comment type="pathway">
    <text evidence="1 7">Cell wall biogenesis; peptidoglycan biosynthesis.</text>
</comment>
<keyword evidence="6 7" id="KW-0961">Cell wall biogenesis/degradation</keyword>
<feature type="domain" description="L,D-TPase catalytic" evidence="8">
    <location>
        <begin position="134"/>
        <end position="265"/>
    </location>
</feature>
<dbReference type="InterPro" id="IPR052905">
    <property type="entry name" value="LD-transpeptidase_YkuD-like"/>
</dbReference>
<sequence length="334" mass="37005">MSDRFRILDLRRGAAGKPASQKSRFPEQCSWGALVKFGVPEAKNSFGPQEDMMLVSGRLQRMTANSGDRALGPRRRIGALSRLLFAFTLYALTMLTASAQDIAAEEAEPVTQRSEFQRLLDAHGIPLTLPPRGKAILVNIPAFELIALQDAAPVFRSRVIVGAPWHRTPRLETHVTSVRIRPTWRPTPSMVASGEYRDRIWPSGPTNPLGLAAVRFEPDLLIYLHDTNRRELFAEEMRALSHGCIRVQQWDDLVAWVLNMPLQTVHGLANGNKTLDLPADPIPVYLAYYLRFPDDTGTLIEHPDVYGLSQSNAIASSEIQLSQGHLSCAGLGPT</sequence>
<keyword evidence="3" id="KW-0808">Transferase</keyword>
<evidence type="ECO:0000256" key="5">
    <source>
        <dbReference type="ARBA" id="ARBA00022984"/>
    </source>
</evidence>
<dbReference type="GO" id="GO:0009252">
    <property type="term" value="P:peptidoglycan biosynthetic process"/>
    <property type="evidence" value="ECO:0007669"/>
    <property type="project" value="UniProtKB-UniPathway"/>
</dbReference>
<dbReference type="GO" id="GO:0008360">
    <property type="term" value="P:regulation of cell shape"/>
    <property type="evidence" value="ECO:0007669"/>
    <property type="project" value="UniProtKB-UniRule"/>
</dbReference>
<dbReference type="SUPFAM" id="SSF141523">
    <property type="entry name" value="L,D-transpeptidase catalytic domain-like"/>
    <property type="match status" value="1"/>
</dbReference>
<dbReference type="PROSITE" id="PS52029">
    <property type="entry name" value="LD_TPASE"/>
    <property type="match status" value="1"/>
</dbReference>
<accession>A0A2T6K5F8</accession>
<dbReference type="PANTHER" id="PTHR41533:SF2">
    <property type="entry name" value="BLR7131 PROTEIN"/>
    <property type="match status" value="1"/>
</dbReference>
<evidence type="ECO:0000256" key="7">
    <source>
        <dbReference type="PROSITE-ProRule" id="PRU01373"/>
    </source>
</evidence>
<evidence type="ECO:0000256" key="1">
    <source>
        <dbReference type="ARBA" id="ARBA00004752"/>
    </source>
</evidence>
<dbReference type="OrthoDB" id="9787225at2"/>
<gene>
    <name evidence="9" type="ORF">C8N45_12426</name>
</gene>
<dbReference type="Gene3D" id="2.40.440.10">
    <property type="entry name" value="L,D-transpeptidase catalytic domain-like"/>
    <property type="match status" value="1"/>
</dbReference>
<dbReference type="EMBL" id="QBUD01000024">
    <property type="protein sequence ID" value="PUB09893.1"/>
    <property type="molecule type" value="Genomic_DNA"/>
</dbReference>
<dbReference type="InterPro" id="IPR005490">
    <property type="entry name" value="LD_TPept_cat_dom"/>
</dbReference>
<dbReference type="GO" id="GO:0004180">
    <property type="term" value="F:carboxypeptidase activity"/>
    <property type="evidence" value="ECO:0007669"/>
    <property type="project" value="UniProtKB-ARBA"/>
</dbReference>
<dbReference type="Pfam" id="PF03734">
    <property type="entry name" value="YkuD"/>
    <property type="match status" value="1"/>
</dbReference>
<comment type="similarity">
    <text evidence="2">Belongs to the YkuD family.</text>
</comment>
<feature type="active site" description="Nucleophile" evidence="7">
    <location>
        <position position="244"/>
    </location>
</feature>
<keyword evidence="4 7" id="KW-0133">Cell shape</keyword>
<reference evidence="9 10" key="1">
    <citation type="submission" date="2018-04" db="EMBL/GenBank/DDBJ databases">
        <title>Genomic Encyclopedia of Archaeal and Bacterial Type Strains, Phase II (KMG-II): from individual species to whole genera.</title>
        <authorList>
            <person name="Goeker M."/>
        </authorList>
    </citation>
    <scope>NUCLEOTIDE SEQUENCE [LARGE SCALE GENOMIC DNA]</scope>
    <source>
        <strain evidence="9 10">DSM 29955</strain>
    </source>
</reference>
<dbReference type="UniPathway" id="UPA00219"/>
<evidence type="ECO:0000256" key="4">
    <source>
        <dbReference type="ARBA" id="ARBA00022960"/>
    </source>
</evidence>
<protein>
    <submittedName>
        <fullName evidence="9">L,D-transpeptidase-like protein</fullName>
    </submittedName>
</protein>
<dbReference type="AlphaFoldDB" id="A0A2T6K5F8"/>
<organism evidence="9 10">
    <name type="scientific">Yoonia sediminilitoris</name>
    <dbReference type="NCBI Taxonomy" id="1286148"/>
    <lineage>
        <taxon>Bacteria</taxon>
        <taxon>Pseudomonadati</taxon>
        <taxon>Pseudomonadota</taxon>
        <taxon>Alphaproteobacteria</taxon>
        <taxon>Rhodobacterales</taxon>
        <taxon>Paracoccaceae</taxon>
        <taxon>Yoonia</taxon>
    </lineage>
</organism>
<keyword evidence="10" id="KW-1185">Reference proteome</keyword>
<evidence type="ECO:0000313" key="9">
    <source>
        <dbReference type="EMBL" id="PUB09893.1"/>
    </source>
</evidence>
<dbReference type="CDD" id="cd16913">
    <property type="entry name" value="YkuD_like"/>
    <property type="match status" value="1"/>
</dbReference>
<evidence type="ECO:0000256" key="3">
    <source>
        <dbReference type="ARBA" id="ARBA00022679"/>
    </source>
</evidence>
<evidence type="ECO:0000313" key="10">
    <source>
        <dbReference type="Proteomes" id="UP000244523"/>
    </source>
</evidence>
<evidence type="ECO:0000256" key="6">
    <source>
        <dbReference type="ARBA" id="ARBA00023316"/>
    </source>
</evidence>
<dbReference type="Proteomes" id="UP000244523">
    <property type="component" value="Unassembled WGS sequence"/>
</dbReference>
<dbReference type="GO" id="GO:0016740">
    <property type="term" value="F:transferase activity"/>
    <property type="evidence" value="ECO:0007669"/>
    <property type="project" value="UniProtKB-KW"/>
</dbReference>
<dbReference type="PANTHER" id="PTHR41533">
    <property type="entry name" value="L,D-TRANSPEPTIDASE HI_1667-RELATED"/>
    <property type="match status" value="1"/>
</dbReference>
<dbReference type="GO" id="GO:0071555">
    <property type="term" value="P:cell wall organization"/>
    <property type="evidence" value="ECO:0007669"/>
    <property type="project" value="UniProtKB-UniRule"/>
</dbReference>
<keyword evidence="5 7" id="KW-0573">Peptidoglycan synthesis</keyword>
<comment type="caution">
    <text evidence="9">The sequence shown here is derived from an EMBL/GenBank/DDBJ whole genome shotgun (WGS) entry which is preliminary data.</text>
</comment>
<proteinExistence type="inferred from homology"/>
<evidence type="ECO:0000256" key="2">
    <source>
        <dbReference type="ARBA" id="ARBA00005992"/>
    </source>
</evidence>
<feature type="active site" description="Proton donor/acceptor" evidence="7">
    <location>
        <position position="225"/>
    </location>
</feature>
<evidence type="ECO:0000259" key="8">
    <source>
        <dbReference type="PROSITE" id="PS52029"/>
    </source>
</evidence>
<dbReference type="InterPro" id="IPR038063">
    <property type="entry name" value="Transpep_catalytic_dom"/>
</dbReference>